<name>D0SGR6_ACIJO</name>
<reference evidence="2" key="1">
    <citation type="journal article" date="2012" name="PLoS ONE">
        <title>The success of Acinetobacter species; genetic, metabolic and virulence attributes.</title>
        <authorList>
            <person name="Peleg A.Y."/>
            <person name="de Breij A."/>
            <person name="Adams M.D."/>
            <person name="Cerqueira G.M."/>
            <person name="Mocali S."/>
            <person name="Galardini M."/>
            <person name="Nibbering P.H."/>
            <person name="Earl A.M."/>
            <person name="Ward D.V."/>
            <person name="Paterson D.L."/>
            <person name="Seifert H."/>
            <person name="Dijkshoorn L."/>
        </authorList>
    </citation>
    <scope>NUCLEOTIDE SEQUENCE [LARGE SCALE GENOMIC DNA]</scope>
    <source>
        <strain evidence="2">SH046</strain>
    </source>
</reference>
<evidence type="ECO:0000313" key="2">
    <source>
        <dbReference type="Proteomes" id="UP000012047"/>
    </source>
</evidence>
<proteinExistence type="predicted"/>
<dbReference type="InterPro" id="IPR023137">
    <property type="entry name" value="BrxA_sf"/>
</dbReference>
<accession>D0SGR6</accession>
<evidence type="ECO:0000313" key="1">
    <source>
        <dbReference type="EMBL" id="EEY94903.1"/>
    </source>
</evidence>
<dbReference type="eggNOG" id="ENOG502ZBV7">
    <property type="taxonomic scope" value="Bacteria"/>
</dbReference>
<protein>
    <submittedName>
        <fullName evidence="1">Putative inner membrane protein (DUF1819)</fullName>
    </submittedName>
</protein>
<sequence>MIRPHRRLAMLEQFHYDSDLIGGSLMVRESRLIADLLLREATPEQWHQAIQIDNILQKRTPASAQRNATAIRKRLERLEPDFWKALRDGDDELATQVAFCGALERNLLLLEFMETVMRDAYISQAQYLDSYIWSDFLDERSQRDPDICEWKESSKKKMGQVVFRMLAEAGYLKSTRKLELQRVIVRAELRSLLEEHYKQRIKRSMEVSVWTR</sequence>
<dbReference type="Gene3D" id="1.10.3540.10">
    <property type="entry name" value="uncharacterized protein from magnetospirillum magneticum domain"/>
    <property type="match status" value="1"/>
</dbReference>
<dbReference type="HOGENOM" id="CLU_087567_0_1_6"/>
<organism evidence="1 2">
    <name type="scientific">Acinetobacter johnsonii SH046</name>
    <dbReference type="NCBI Taxonomy" id="575586"/>
    <lineage>
        <taxon>Bacteria</taxon>
        <taxon>Pseudomonadati</taxon>
        <taxon>Pseudomonadota</taxon>
        <taxon>Gammaproteobacteria</taxon>
        <taxon>Moraxellales</taxon>
        <taxon>Moraxellaceae</taxon>
        <taxon>Acinetobacter</taxon>
    </lineage>
</organism>
<dbReference type="Proteomes" id="UP000012047">
    <property type="component" value="Unassembled WGS sequence"/>
</dbReference>
<dbReference type="Pfam" id="PF08849">
    <property type="entry name" value="BrxA"/>
    <property type="match status" value="1"/>
</dbReference>
<dbReference type="InterPro" id="IPR014948">
    <property type="entry name" value="BrxA"/>
</dbReference>
<dbReference type="EMBL" id="GG704973">
    <property type="protein sequence ID" value="EEY94903.1"/>
    <property type="molecule type" value="Genomic_DNA"/>
</dbReference>
<dbReference type="AlphaFoldDB" id="D0SGR6"/>
<gene>
    <name evidence="1" type="ORF">HMPREF0016_03039</name>
</gene>